<accession>A0A0F0CRY5</accession>
<comment type="subcellular location">
    <subcellularLocation>
        <location evidence="1">Secreted</location>
    </subcellularLocation>
</comment>
<dbReference type="InterPro" id="IPR002509">
    <property type="entry name" value="NODB_dom"/>
</dbReference>
<evidence type="ECO:0000256" key="1">
    <source>
        <dbReference type="ARBA" id="ARBA00004613"/>
    </source>
</evidence>
<protein>
    <submittedName>
        <fullName evidence="4">Polysaccharide deacetylase domain protein</fullName>
        <ecNumber evidence="4">3.-.-.-</ecNumber>
    </submittedName>
</protein>
<name>A0A0F0CRY5_9BACT</name>
<gene>
    <name evidence="4" type="ORF">OMAG_001868</name>
</gene>
<dbReference type="InterPro" id="IPR051398">
    <property type="entry name" value="Polysacch_Deacetylase"/>
</dbReference>
<dbReference type="GO" id="GO:0016810">
    <property type="term" value="F:hydrolase activity, acting on carbon-nitrogen (but not peptide) bonds"/>
    <property type="evidence" value="ECO:0007669"/>
    <property type="project" value="InterPro"/>
</dbReference>
<dbReference type="PANTHER" id="PTHR34216:SF3">
    <property type="entry name" value="POLY-BETA-1,6-N-ACETYL-D-GLUCOSAMINE N-DEACETYLASE"/>
    <property type="match status" value="1"/>
</dbReference>
<keyword evidence="2" id="KW-0732">Signal</keyword>
<dbReference type="CDD" id="cd10918">
    <property type="entry name" value="CE4_NodB_like_5s_6s"/>
    <property type="match status" value="1"/>
</dbReference>
<evidence type="ECO:0000256" key="2">
    <source>
        <dbReference type="ARBA" id="ARBA00022729"/>
    </source>
</evidence>
<keyword evidence="4" id="KW-0378">Hydrolase</keyword>
<dbReference type="PANTHER" id="PTHR34216">
    <property type="match status" value="1"/>
</dbReference>
<sequence>MGIITITFDDGYKDTFNNCSEFLYKNNIKATFAIPTAFIGKTLENRPIVNTGDIIQLENYGHEINAHTKNHKNLLDIFNSSGEKEVRAEMTESKKELEQILGAEKIKSMVFPFIEANNNPLLRKISGEYYSSNRITSEKIVFNKLPVTDPFSITGFAVTTAITIPQLNELSSIAKNHNFWFIEVFHLVCEKNTLSASRPEPYKFFTHIDDFKKHISYLKSNDIQVLTQTEAIKKYGL</sequence>
<dbReference type="GO" id="GO:0005576">
    <property type="term" value="C:extracellular region"/>
    <property type="evidence" value="ECO:0007669"/>
    <property type="project" value="UniProtKB-SubCell"/>
</dbReference>
<evidence type="ECO:0000313" key="5">
    <source>
        <dbReference type="Proteomes" id="UP000033428"/>
    </source>
</evidence>
<comment type="caution">
    <text evidence="4">The sequence shown here is derived from an EMBL/GenBank/DDBJ whole genome shotgun (WGS) entry which is preliminary data.</text>
</comment>
<dbReference type="Proteomes" id="UP000033428">
    <property type="component" value="Unassembled WGS sequence"/>
</dbReference>
<organism evidence="4 5">
    <name type="scientific">Candidatus Omnitrophus magneticus</name>
    <dbReference type="NCBI Taxonomy" id="1609969"/>
    <lineage>
        <taxon>Bacteria</taxon>
        <taxon>Pseudomonadati</taxon>
        <taxon>Candidatus Omnitrophota</taxon>
        <taxon>Candidatus Omnitrophus</taxon>
    </lineage>
</organism>
<dbReference type="SUPFAM" id="SSF88713">
    <property type="entry name" value="Glycoside hydrolase/deacetylase"/>
    <property type="match status" value="1"/>
</dbReference>
<dbReference type="Gene3D" id="3.20.20.370">
    <property type="entry name" value="Glycoside hydrolase/deacetylase"/>
    <property type="match status" value="1"/>
</dbReference>
<feature type="domain" description="NodB homology" evidence="3">
    <location>
        <begin position="2"/>
        <end position="237"/>
    </location>
</feature>
<reference evidence="4 5" key="1">
    <citation type="submission" date="2015-02" db="EMBL/GenBank/DDBJ databases">
        <title>Single-cell genomics of uncultivated deep-branching MTB reveals a conserved set of magnetosome genes.</title>
        <authorList>
            <person name="Kolinko S."/>
            <person name="Richter M."/>
            <person name="Glockner F.O."/>
            <person name="Brachmann A."/>
            <person name="Schuler D."/>
        </authorList>
    </citation>
    <scope>NUCLEOTIDE SEQUENCE [LARGE SCALE GENOMIC DNA]</scope>
    <source>
        <strain evidence="4">SKK-01</strain>
    </source>
</reference>
<dbReference type="EMBL" id="JYNY01000375">
    <property type="protein sequence ID" value="KJJ84266.1"/>
    <property type="molecule type" value="Genomic_DNA"/>
</dbReference>
<proteinExistence type="predicted"/>
<dbReference type="PROSITE" id="PS51677">
    <property type="entry name" value="NODB"/>
    <property type="match status" value="1"/>
</dbReference>
<keyword evidence="5" id="KW-1185">Reference proteome</keyword>
<dbReference type="Pfam" id="PF01522">
    <property type="entry name" value="Polysacc_deac_1"/>
    <property type="match status" value="1"/>
</dbReference>
<dbReference type="InterPro" id="IPR011330">
    <property type="entry name" value="Glyco_hydro/deAcase_b/a-brl"/>
</dbReference>
<evidence type="ECO:0000259" key="3">
    <source>
        <dbReference type="PROSITE" id="PS51677"/>
    </source>
</evidence>
<dbReference type="GO" id="GO:0005975">
    <property type="term" value="P:carbohydrate metabolic process"/>
    <property type="evidence" value="ECO:0007669"/>
    <property type="project" value="InterPro"/>
</dbReference>
<dbReference type="EC" id="3.-.-.-" evidence="4"/>
<dbReference type="AlphaFoldDB" id="A0A0F0CRY5"/>
<evidence type="ECO:0000313" key="4">
    <source>
        <dbReference type="EMBL" id="KJJ84266.1"/>
    </source>
</evidence>